<evidence type="ECO:0000313" key="11">
    <source>
        <dbReference type="EMBL" id="KAH1173623.1"/>
    </source>
</evidence>
<evidence type="ECO:0000313" key="12">
    <source>
        <dbReference type="Proteomes" id="UP000827986"/>
    </source>
</evidence>
<feature type="transmembrane region" description="Helical" evidence="9">
    <location>
        <begin position="42"/>
        <end position="61"/>
    </location>
</feature>
<dbReference type="InterPro" id="IPR031369">
    <property type="entry name" value="PRR18"/>
</dbReference>
<dbReference type="GO" id="GO:0016020">
    <property type="term" value="C:membrane"/>
    <property type="evidence" value="ECO:0007669"/>
    <property type="project" value="UniProtKB-SubCell"/>
</dbReference>
<keyword evidence="4 9" id="KW-0812">Transmembrane</keyword>
<dbReference type="Pfam" id="PF15671">
    <property type="entry name" value="PRR18"/>
    <property type="match status" value="2"/>
</dbReference>
<dbReference type="GO" id="GO:0012505">
    <property type="term" value="C:endomembrane system"/>
    <property type="evidence" value="ECO:0007669"/>
    <property type="project" value="UniProtKB-ARBA"/>
</dbReference>
<evidence type="ECO:0000256" key="2">
    <source>
        <dbReference type="ARBA" id="ARBA00004141"/>
    </source>
</evidence>
<evidence type="ECO:0000256" key="8">
    <source>
        <dbReference type="ARBA" id="ARBA00025800"/>
    </source>
</evidence>
<gene>
    <name evidence="11" type="ORF">KIL84_017462</name>
</gene>
<dbReference type="Pfam" id="PF04178">
    <property type="entry name" value="Got1"/>
    <property type="match status" value="1"/>
</dbReference>
<dbReference type="Proteomes" id="UP000827986">
    <property type="component" value="Unassembled WGS sequence"/>
</dbReference>
<keyword evidence="12" id="KW-1185">Reference proteome</keyword>
<organism evidence="11 12">
    <name type="scientific">Mauremys mutica</name>
    <name type="common">yellowpond turtle</name>
    <dbReference type="NCBI Taxonomy" id="74926"/>
    <lineage>
        <taxon>Eukaryota</taxon>
        <taxon>Metazoa</taxon>
        <taxon>Chordata</taxon>
        <taxon>Craniata</taxon>
        <taxon>Vertebrata</taxon>
        <taxon>Euteleostomi</taxon>
        <taxon>Archelosauria</taxon>
        <taxon>Testudinata</taxon>
        <taxon>Testudines</taxon>
        <taxon>Cryptodira</taxon>
        <taxon>Durocryptodira</taxon>
        <taxon>Testudinoidea</taxon>
        <taxon>Geoemydidae</taxon>
        <taxon>Geoemydinae</taxon>
        <taxon>Mauremys</taxon>
    </lineage>
</organism>
<dbReference type="GO" id="GO:0016192">
    <property type="term" value="P:vesicle-mediated transport"/>
    <property type="evidence" value="ECO:0007669"/>
    <property type="project" value="InterPro"/>
</dbReference>
<comment type="subcellular location">
    <subcellularLocation>
        <location evidence="2 9">Membrane</location>
        <topology evidence="2 9">Multi-pass membrane protein</topology>
    </subcellularLocation>
</comment>
<proteinExistence type="inferred from homology"/>
<keyword evidence="3 9" id="KW-0813">Transport</keyword>
<dbReference type="InterPro" id="IPR011691">
    <property type="entry name" value="Vesicle_transpt_SFT2"/>
</dbReference>
<keyword evidence="5 9" id="KW-0653">Protein transport</keyword>
<feature type="region of interest" description="Disordered" evidence="10">
    <location>
        <begin position="85"/>
        <end position="185"/>
    </location>
</feature>
<comment type="caution">
    <text evidence="9">Lacks conserved residue(s) required for the propagation of feature annotation.</text>
</comment>
<evidence type="ECO:0000256" key="5">
    <source>
        <dbReference type="ARBA" id="ARBA00022927"/>
    </source>
</evidence>
<dbReference type="EMBL" id="JAHDVG010000482">
    <property type="protein sequence ID" value="KAH1173623.1"/>
    <property type="molecule type" value="Genomic_DNA"/>
</dbReference>
<dbReference type="PANTHER" id="PTHR23137">
    <property type="entry name" value="VESICLE TRANSPORT PROTEIN-RELATED"/>
    <property type="match status" value="1"/>
</dbReference>
<name>A0A9D4AWW0_9SAUR</name>
<dbReference type="PANTHER" id="PTHR23137:SF24">
    <property type="entry name" value="VESICLE TRANSPORT PROTEIN SFT2A"/>
    <property type="match status" value="1"/>
</dbReference>
<feature type="transmembrane region" description="Helical" evidence="9">
    <location>
        <begin position="16"/>
        <end position="36"/>
    </location>
</feature>
<dbReference type="InterPro" id="IPR007305">
    <property type="entry name" value="Vesicle_transpt_Got1/SFT2"/>
</dbReference>
<dbReference type="GO" id="GO:0005737">
    <property type="term" value="C:cytoplasm"/>
    <property type="evidence" value="ECO:0007669"/>
    <property type="project" value="UniProtKB-ARBA"/>
</dbReference>
<evidence type="ECO:0000256" key="9">
    <source>
        <dbReference type="RuleBase" id="RU363111"/>
    </source>
</evidence>
<protein>
    <recommendedName>
        <fullName evidence="9">Vesicle transport protein</fullName>
    </recommendedName>
</protein>
<evidence type="ECO:0000256" key="6">
    <source>
        <dbReference type="ARBA" id="ARBA00022989"/>
    </source>
</evidence>
<evidence type="ECO:0000256" key="1">
    <source>
        <dbReference type="ARBA" id="ARBA00003566"/>
    </source>
</evidence>
<comment type="caution">
    <text evidence="11">The sequence shown here is derived from an EMBL/GenBank/DDBJ whole genome shotgun (WGS) entry which is preliminary data.</text>
</comment>
<comment type="similarity">
    <text evidence="8 9">Belongs to the SFT2 family.</text>
</comment>
<evidence type="ECO:0000256" key="10">
    <source>
        <dbReference type="SAM" id="MobiDB-lite"/>
    </source>
</evidence>
<keyword evidence="7 9" id="KW-0472">Membrane</keyword>
<accession>A0A9D4AWW0</accession>
<dbReference type="AlphaFoldDB" id="A0A9D4AWW0"/>
<dbReference type="GO" id="GO:0015031">
    <property type="term" value="P:protein transport"/>
    <property type="evidence" value="ECO:0007669"/>
    <property type="project" value="UniProtKB-KW"/>
</dbReference>
<feature type="region of interest" description="Disordered" evidence="10">
    <location>
        <begin position="217"/>
        <end position="268"/>
    </location>
</feature>
<keyword evidence="6 9" id="KW-1133">Transmembrane helix</keyword>
<feature type="compositionally biased region" description="Low complexity" evidence="10">
    <location>
        <begin position="111"/>
        <end position="128"/>
    </location>
</feature>
<evidence type="ECO:0000256" key="3">
    <source>
        <dbReference type="ARBA" id="ARBA00022448"/>
    </source>
</evidence>
<sequence>MGPVKQLKKMFEPTRLIATIVMLLCLICTLCAVFWWGKKGLALLFCIFQFLAMTWYSLSYIPFASRDRSVRGGCSALPGVRSALSRCEEQRGSPGTTMSLPPILPPPAPAATPAASRAQPRKPAAPRKAAPPPPAEEKPPRKPRGAPPERAGPFPSSWPCASLQRQQPRRPAPAPPQPRGRSCESLCAAAAGPEAGAGEAALRFSLSLPPEAALVLQRRSLEKQRGRPSPSAGTERLLPGSRSKAAPAAGGSARRGARAGPGSSPGDLRALLKISLLNERHRYDDVEYEEEAAPGAVADEGLVRKCTEWLRGVESAAGRDRADKLETLPHLGAL</sequence>
<comment type="function">
    <text evidence="1 9">May be involved in fusion of retrograde transport vesicles derived from an endocytic compartment with the Golgi complex.</text>
</comment>
<evidence type="ECO:0000256" key="4">
    <source>
        <dbReference type="ARBA" id="ARBA00022692"/>
    </source>
</evidence>
<evidence type="ECO:0000256" key="7">
    <source>
        <dbReference type="ARBA" id="ARBA00023136"/>
    </source>
</evidence>
<feature type="compositionally biased region" description="Low complexity" evidence="10">
    <location>
        <begin position="239"/>
        <end position="266"/>
    </location>
</feature>
<reference evidence="11" key="1">
    <citation type="submission" date="2021-09" db="EMBL/GenBank/DDBJ databases">
        <title>The genome of Mauremys mutica provides insights into the evolution of semi-aquatic lifestyle.</title>
        <authorList>
            <person name="Gong S."/>
            <person name="Gao Y."/>
        </authorList>
    </citation>
    <scope>NUCLEOTIDE SEQUENCE</scope>
    <source>
        <strain evidence="11">MM-2020</strain>
        <tissue evidence="11">Muscle</tissue>
    </source>
</reference>